<proteinExistence type="predicted"/>
<organism evidence="2 3">
    <name type="scientific">Niastella vici</name>
    <dbReference type="NCBI Taxonomy" id="1703345"/>
    <lineage>
        <taxon>Bacteria</taxon>
        <taxon>Pseudomonadati</taxon>
        <taxon>Bacteroidota</taxon>
        <taxon>Chitinophagia</taxon>
        <taxon>Chitinophagales</taxon>
        <taxon>Chitinophagaceae</taxon>
        <taxon>Niastella</taxon>
    </lineage>
</organism>
<protein>
    <recommendedName>
        <fullName evidence="1">HNH nuclease domain-containing protein</fullName>
    </recommendedName>
</protein>
<dbReference type="AlphaFoldDB" id="A0A1V9G714"/>
<reference evidence="2 3" key="1">
    <citation type="submission" date="2016-03" db="EMBL/GenBank/DDBJ databases">
        <title>Niastella vici sp. nov., isolated from farmland soil.</title>
        <authorList>
            <person name="Chen L."/>
            <person name="Wang D."/>
            <person name="Yang S."/>
            <person name="Wang G."/>
        </authorList>
    </citation>
    <scope>NUCLEOTIDE SEQUENCE [LARGE SCALE GENOMIC DNA]</scope>
    <source>
        <strain evidence="2 3">DJ57</strain>
    </source>
</reference>
<dbReference type="OrthoDB" id="67788at2"/>
<evidence type="ECO:0000313" key="2">
    <source>
        <dbReference type="EMBL" id="OQP66334.1"/>
    </source>
</evidence>
<dbReference type="CDD" id="cd00085">
    <property type="entry name" value="HNHc"/>
    <property type="match status" value="1"/>
</dbReference>
<keyword evidence="3" id="KW-1185">Reference proteome</keyword>
<dbReference type="InterPro" id="IPR003615">
    <property type="entry name" value="HNH_nuc"/>
</dbReference>
<dbReference type="Gene3D" id="1.10.30.50">
    <property type="match status" value="1"/>
</dbReference>
<name>A0A1V9G714_9BACT</name>
<comment type="caution">
    <text evidence="2">The sequence shown here is derived from an EMBL/GenBank/DDBJ whole genome shotgun (WGS) entry which is preliminary data.</text>
</comment>
<accession>A0A1V9G714</accession>
<sequence>MIQYYIQYHNADDMGYLPDMDNIPDTGNIDISDIRFDTAIKDDFSFFTRKQSVEKAIGNYSFLITGIGGKRKAYYLWSFIIIDEVEKERDHFVAYGTGFNFARPILLNDLPDFDHFRNFCGNFGIGFQNISNHPFCNTLVGFTNGVKPRIDTSQQKETEQTLLTTLEKLNRKMQQITPEKRVATIELTLRKDREIVTLLKKAANYKCQFPACHSEIKTKAGMNYVEVAHVLPVNKGGQSVLGNLLVLCPNHHKEFDYGDLKIIEQTIGKLSGSLNGKDFKIEVIKPKH</sequence>
<dbReference type="SMART" id="SM00507">
    <property type="entry name" value="HNHc"/>
    <property type="match status" value="1"/>
</dbReference>
<dbReference type="EMBL" id="LVYD01000002">
    <property type="protein sequence ID" value="OQP66334.1"/>
    <property type="molecule type" value="Genomic_DNA"/>
</dbReference>
<dbReference type="RefSeq" id="WP_081145271.1">
    <property type="nucleotide sequence ID" value="NZ_LVYD01000002.1"/>
</dbReference>
<gene>
    <name evidence="2" type="ORF">A3860_12585</name>
</gene>
<evidence type="ECO:0000259" key="1">
    <source>
        <dbReference type="SMART" id="SM00507"/>
    </source>
</evidence>
<dbReference type="Pfam" id="PF13391">
    <property type="entry name" value="HNH_2"/>
    <property type="match status" value="1"/>
</dbReference>
<evidence type="ECO:0000313" key="3">
    <source>
        <dbReference type="Proteomes" id="UP000192796"/>
    </source>
</evidence>
<feature type="domain" description="HNH nuclease" evidence="1">
    <location>
        <begin position="194"/>
        <end position="253"/>
    </location>
</feature>
<dbReference type="Proteomes" id="UP000192796">
    <property type="component" value="Unassembled WGS sequence"/>
</dbReference>